<dbReference type="InterPro" id="IPR006530">
    <property type="entry name" value="YD"/>
</dbReference>
<protein>
    <submittedName>
        <fullName evidence="9">VCBS repeat-containing protein</fullName>
    </submittedName>
</protein>
<keyword evidence="5" id="KW-0843">Virulence</keyword>
<dbReference type="Proteomes" id="UP000651112">
    <property type="component" value="Unassembled WGS sequence"/>
</dbReference>
<evidence type="ECO:0000256" key="6">
    <source>
        <dbReference type="SAM" id="Phobius"/>
    </source>
</evidence>
<dbReference type="InterPro" id="IPR028994">
    <property type="entry name" value="Integrin_alpha_N"/>
</dbReference>
<evidence type="ECO:0000256" key="4">
    <source>
        <dbReference type="ARBA" id="ARBA00022737"/>
    </source>
</evidence>
<evidence type="ECO:0000256" key="5">
    <source>
        <dbReference type="ARBA" id="ARBA00023026"/>
    </source>
</evidence>
<comment type="caution">
    <text evidence="9">The sequence shown here is derived from an EMBL/GenBank/DDBJ whole genome shotgun (WGS) entry which is preliminary data.</text>
</comment>
<feature type="signal peptide" evidence="7">
    <location>
        <begin position="1"/>
        <end position="20"/>
    </location>
</feature>
<feature type="transmembrane region" description="Helical" evidence="6">
    <location>
        <begin position="1764"/>
        <end position="1781"/>
    </location>
</feature>
<evidence type="ECO:0000256" key="1">
    <source>
        <dbReference type="ARBA" id="ARBA00004613"/>
    </source>
</evidence>
<dbReference type="InterPro" id="IPR013517">
    <property type="entry name" value="FG-GAP"/>
</dbReference>
<dbReference type="Gene3D" id="2.180.10.10">
    <property type="entry name" value="RHS repeat-associated core"/>
    <property type="match status" value="2"/>
</dbReference>
<dbReference type="EMBL" id="JACNYL010000001">
    <property type="protein sequence ID" value="MBD1420993.1"/>
    <property type="molecule type" value="Genomic_DNA"/>
</dbReference>
<sequence length="2065" mass="226852">MKALTSIFLFLLAGTAILFAQENPSDSTKRKVPDLENWTEEKIAQWEDSVKKALYPEAIIMSIPQSEVQTLKPASKTMSVSMAFVNNHVPDTYPVDVTKDVGEIPMSSSVAPTGAKMYNVPIEISPGRQGFQPQLSIAYNSLGGNGTMGIGWSIGGLPSISRIPRSKYYDNQSGGVNLSKADAFVLDGTRLIKLSETSTQIMYETEQGQVKATAFLNGNIIRYFEVSYPNGNKGVFGLTTNGTNQLTYPITSLTDLRANNITYSYTFASNRYYISTITYAGASVTFVYSSTRPDPVVSYDGGLKVTDNRLLQRIECKSAGTTFRTYDFTYQTQTIQNVSALTQVGSTASGKSLNPLRFYYGEGNTAYSYTKAQTQLLEWYNFTQPGQLIVSKGKFDYGTDDDGLITLPNKNPYWQHYRNSTWFRRSQNRYDNHYSGTEKIFLYAGLKETFASPMPNLVTEAGFTDIFTANIDGKYEEEVIKVNNTVSGNDDRLQFKVYSGNLYSGIALKYTRVFNFPTVLTDADGGKSIHPKMHLTGDFNGDGKMEVFSVSNANPFGWNVSGRCYLFDLETGSKLYDGISFQMYREFVGTNQSNPQAAAQNSDRLYALDYDGDGQTDICLINGSGTHIYKFQISGSSHTLVHAASYSALTKATLDGRQLLVGEFNGDGKPDFLLTTKSAISDWAIYYGMGNGQFERVAVSITSKNSTDEFFLQDVNSDGLTDIIKKFGSSGMFTYLTRPGVAYTSDNYASFDYSGSIPVPTNIISRNYFHQVVALKDGKVTRYSYPRNDTKEKQLTGAINSFGVVGKNYYLMLNEAGYYYSKGSGAVYPFENFQGPFSVVVGEEQFLNGTRNENGEYRYENAVIHKQGRGFCGFGKITAIDNIRGRTSIQEFDPYNFGILKIDDSQTAKTTNTWSVSVQSNKIAKIRLTTQSVLNKLTAQTATSTFVHDTYGNVTKASVNYGGGLTTVTDQTYYNSVTGAIYLIGQPLTKAVTNTRAGSSWIDKEVFTYSTVRLPLTRITYTGTLGNQKTGETRWTYDSYGNILSQKSAPYNVTEFLGNTYTYDATGRFIATMTNAMSQITTYSNYDPFGNPRSIKDHKNRTTSYTYDVWGRLVSVLHPSAVTETTTIAWGGSGMYTVSKSATGNPTFITHNDALNRDLRTGNQRFDGQWQYVATEYDSYGRIHRTSLPFRGTSATQWNTYAYDSYDRPTTLTSASGKISSWSYSGLSTTETQNGIASTKTTDATGILVSVTDPGGIITYTARPDGQHSSITAPGGVVTSIEYDAFGRQTKLIDPSAGQQTIAYSYSVTGVLTKTETNPKGINISVFDKYGRITSLQRQGEITTSYAYSTDGLLASETSTNGTSKVYTYDTYDRPLTERENVPDGKWLQKTYAYSAGNVSSVQYTAQSGTLGTENYSYANGHNTEIKLNGTASIWKLTAENALGQQTAATTGAMNRTYTYNNFGIPTGRTAGTVQNFTYNFDAQKGNLLSRVDNRHSKTESFAYDNLNRLTSAAGKVITYAANGNITRIQGVGTMAYGNTARPYQVTMLTPEGTSVPLRNQTVAYTSFQRPSSIVENGVTASLVYNVNGDRVKMQVLNGTSTVLTRYYIGGQYELDANSNVERLYLGGDAYSAPAVYVKEAGAWKIYYICRDYLGSITHVANADGSLKQELSYDAWGRLRNPVTQVAYVPGSDPVLFLGRGYTGHEYLPWFGLVNMNARLYDPALGRFLSPDPFVQMPDFSQNFNRYSYALNNPLVYIDQNGEFIHLIVGAIIGGTVNLIVNWKNIDGNFWKGLGYFGVGAGVGALSAAGGAWAVATFKTVGVVAGAGVGALSGSVLGAGSSVLLSGGNNLLAGNDFFENWKSSAISGAINGAITGAVGGGFAGGKAAIQQGKNVWWGNDVKYGRNQWSFFNIEKPYDVVDFKTYKVGSNNLNDCVPTSMAELDKHFGGNTSYEEFVKRTNYIDGEGVKIGINEGYNKILSSNFHSNRIDPTQLQNVSSMHSLKNSGRMVSVFMKLGDKLAHADNIRSIKYYSTKIVIQLRIGSYHYTDLIKDQYFKVWSVSGIK</sequence>
<dbReference type="NCBIfam" id="TIGR03696">
    <property type="entry name" value="Rhs_assc_core"/>
    <property type="match status" value="1"/>
</dbReference>
<dbReference type="Pfam" id="PF05593">
    <property type="entry name" value="RHS_repeat"/>
    <property type="match status" value="1"/>
</dbReference>
<dbReference type="Pfam" id="PF13517">
    <property type="entry name" value="FG-GAP_3"/>
    <property type="match status" value="1"/>
</dbReference>
<dbReference type="PANTHER" id="PTHR32305">
    <property type="match status" value="1"/>
</dbReference>
<reference evidence="9 10" key="1">
    <citation type="submission" date="2020-08" db="EMBL/GenBank/DDBJ databases">
        <title>Sphingobacterium sp. DN00404 isolated from aquaculture water.</title>
        <authorList>
            <person name="Zhang M."/>
        </authorList>
    </citation>
    <scope>NUCLEOTIDE SEQUENCE [LARGE SCALE GENOMIC DNA]</scope>
    <source>
        <strain evidence="9 10">KCTC 42746</strain>
    </source>
</reference>
<dbReference type="NCBIfam" id="TIGR01643">
    <property type="entry name" value="YD_repeat_2x"/>
    <property type="match status" value="1"/>
</dbReference>
<dbReference type="PANTHER" id="PTHR32305:SF15">
    <property type="entry name" value="PROTEIN RHSA-RELATED"/>
    <property type="match status" value="1"/>
</dbReference>
<comment type="subcellular location">
    <subcellularLocation>
        <location evidence="1">Secreted</location>
    </subcellularLocation>
</comment>
<gene>
    <name evidence="9" type="ORF">H8B21_05330</name>
</gene>
<dbReference type="RefSeq" id="WP_190312712.1">
    <property type="nucleotide sequence ID" value="NZ_JACNYL010000001.1"/>
</dbReference>
<organism evidence="9 10">
    <name type="scientific">Sphingobacterium chuzhouense</name>
    <dbReference type="NCBI Taxonomy" id="1742264"/>
    <lineage>
        <taxon>Bacteria</taxon>
        <taxon>Pseudomonadati</taxon>
        <taxon>Bacteroidota</taxon>
        <taxon>Sphingobacteriia</taxon>
        <taxon>Sphingobacteriales</taxon>
        <taxon>Sphingobacteriaceae</taxon>
        <taxon>Sphingobacterium</taxon>
    </lineage>
</organism>
<keyword evidence="4" id="KW-0677">Repeat</keyword>
<dbReference type="InterPro" id="IPR022385">
    <property type="entry name" value="Rhs_assc_core"/>
</dbReference>
<dbReference type="SUPFAM" id="SSF69318">
    <property type="entry name" value="Integrin alpha N-terminal domain"/>
    <property type="match status" value="1"/>
</dbReference>
<keyword evidence="2" id="KW-0964">Secreted</keyword>
<dbReference type="InterPro" id="IPR056823">
    <property type="entry name" value="TEN-like_YD-shell"/>
</dbReference>
<evidence type="ECO:0000313" key="10">
    <source>
        <dbReference type="Proteomes" id="UP000651112"/>
    </source>
</evidence>
<keyword evidence="3 7" id="KW-0732">Signal</keyword>
<evidence type="ECO:0000313" key="9">
    <source>
        <dbReference type="EMBL" id="MBD1420993.1"/>
    </source>
</evidence>
<feature type="transmembrane region" description="Helical" evidence="6">
    <location>
        <begin position="1793"/>
        <end position="1815"/>
    </location>
</feature>
<name>A0ABR7XPB9_9SPHI</name>
<feature type="transmembrane region" description="Helical" evidence="6">
    <location>
        <begin position="1821"/>
        <end position="1845"/>
    </location>
</feature>
<evidence type="ECO:0000256" key="7">
    <source>
        <dbReference type="SAM" id="SignalP"/>
    </source>
</evidence>
<evidence type="ECO:0000259" key="8">
    <source>
        <dbReference type="Pfam" id="PF25023"/>
    </source>
</evidence>
<dbReference type="Pfam" id="PF25023">
    <property type="entry name" value="TEN_YD-shell"/>
    <property type="match status" value="1"/>
</dbReference>
<feature type="chain" id="PRO_5045793062" evidence="7">
    <location>
        <begin position="21"/>
        <end position="2065"/>
    </location>
</feature>
<keyword evidence="6" id="KW-0812">Transmembrane</keyword>
<dbReference type="Pfam" id="PF03534">
    <property type="entry name" value="SpvB"/>
    <property type="match status" value="1"/>
</dbReference>
<evidence type="ECO:0000256" key="2">
    <source>
        <dbReference type="ARBA" id="ARBA00022525"/>
    </source>
</evidence>
<dbReference type="InterPro" id="IPR050708">
    <property type="entry name" value="T6SS_VgrG/RHS"/>
</dbReference>
<evidence type="ECO:0000256" key="3">
    <source>
        <dbReference type="ARBA" id="ARBA00022729"/>
    </source>
</evidence>
<proteinExistence type="predicted"/>
<keyword evidence="6" id="KW-0472">Membrane</keyword>
<feature type="domain" description="Teneurin-like YD-shell" evidence="8">
    <location>
        <begin position="1645"/>
        <end position="1754"/>
    </location>
</feature>
<dbReference type="InterPro" id="IPR003284">
    <property type="entry name" value="Sal_SpvB"/>
</dbReference>
<keyword evidence="6" id="KW-1133">Transmembrane helix</keyword>
<dbReference type="InterPro" id="IPR031325">
    <property type="entry name" value="RHS_repeat"/>
</dbReference>
<accession>A0ABR7XPB9</accession>
<keyword evidence="10" id="KW-1185">Reference proteome</keyword>